<dbReference type="OrthoDB" id="7628974at2"/>
<dbReference type="InterPro" id="IPR016032">
    <property type="entry name" value="Sig_transdc_resp-reg_C-effctor"/>
</dbReference>
<dbReference type="SUPFAM" id="SSF48452">
    <property type="entry name" value="TPR-like"/>
    <property type="match status" value="2"/>
</dbReference>
<organism evidence="7 8">
    <name type="scientific">Haloactinopolyspora alba</name>
    <dbReference type="NCBI Taxonomy" id="648780"/>
    <lineage>
        <taxon>Bacteria</taxon>
        <taxon>Bacillati</taxon>
        <taxon>Actinomycetota</taxon>
        <taxon>Actinomycetes</taxon>
        <taxon>Jiangellales</taxon>
        <taxon>Jiangellaceae</taxon>
        <taxon>Haloactinopolyspora</taxon>
    </lineage>
</organism>
<accession>A0A2P8E926</accession>
<dbReference type="PANTHER" id="PTHR35807:SF1">
    <property type="entry name" value="TRANSCRIPTIONAL REGULATOR REDD"/>
    <property type="match status" value="1"/>
</dbReference>
<dbReference type="Proteomes" id="UP000243528">
    <property type="component" value="Unassembled WGS sequence"/>
</dbReference>
<dbReference type="GO" id="GO:0006355">
    <property type="term" value="P:regulation of DNA-templated transcription"/>
    <property type="evidence" value="ECO:0007669"/>
    <property type="project" value="InterPro"/>
</dbReference>
<comment type="caution">
    <text evidence="7">The sequence shown here is derived from an EMBL/GenBank/DDBJ whole genome shotgun (WGS) entry which is preliminary data.</text>
</comment>
<keyword evidence="2" id="KW-0805">Transcription regulation</keyword>
<dbReference type="GO" id="GO:0003677">
    <property type="term" value="F:DNA binding"/>
    <property type="evidence" value="ECO:0007669"/>
    <property type="project" value="UniProtKB-UniRule"/>
</dbReference>
<protein>
    <submittedName>
        <fullName evidence="7">DNA-binding SARP family transcriptional activator</fullName>
    </submittedName>
</protein>
<dbReference type="Gene3D" id="1.25.40.10">
    <property type="entry name" value="Tetratricopeptide repeat domain"/>
    <property type="match status" value="2"/>
</dbReference>
<dbReference type="InterPro" id="IPR036388">
    <property type="entry name" value="WH-like_DNA-bd_sf"/>
</dbReference>
<name>A0A2P8E926_9ACTN</name>
<dbReference type="SUPFAM" id="SSF52540">
    <property type="entry name" value="P-loop containing nucleoside triphosphate hydrolases"/>
    <property type="match status" value="1"/>
</dbReference>
<dbReference type="InterPro" id="IPR027417">
    <property type="entry name" value="P-loop_NTPase"/>
</dbReference>
<dbReference type="PANTHER" id="PTHR35807">
    <property type="entry name" value="TRANSCRIPTIONAL REGULATOR REDD-RELATED"/>
    <property type="match status" value="1"/>
</dbReference>
<dbReference type="Gene3D" id="1.10.10.10">
    <property type="entry name" value="Winged helix-like DNA-binding domain superfamily/Winged helix DNA-binding domain"/>
    <property type="match status" value="1"/>
</dbReference>
<comment type="similarity">
    <text evidence="1">Belongs to the AfsR/DnrI/RedD regulatory family.</text>
</comment>
<dbReference type="Pfam" id="PF13424">
    <property type="entry name" value="TPR_12"/>
    <property type="match status" value="1"/>
</dbReference>
<evidence type="ECO:0000256" key="3">
    <source>
        <dbReference type="ARBA" id="ARBA00023125"/>
    </source>
</evidence>
<dbReference type="InterPro" id="IPR001867">
    <property type="entry name" value="OmpR/PhoB-type_DNA-bd"/>
</dbReference>
<dbReference type="Gene3D" id="3.40.50.300">
    <property type="entry name" value="P-loop containing nucleotide triphosphate hydrolases"/>
    <property type="match status" value="1"/>
</dbReference>
<keyword evidence="3 5" id="KW-0238">DNA-binding</keyword>
<dbReference type="InterPro" id="IPR051677">
    <property type="entry name" value="AfsR-DnrI-RedD_regulator"/>
</dbReference>
<dbReference type="SMART" id="SM00028">
    <property type="entry name" value="TPR"/>
    <property type="match status" value="4"/>
</dbReference>
<gene>
    <name evidence="7" type="ORF">CLV30_103119</name>
</gene>
<keyword evidence="4" id="KW-0804">Transcription</keyword>
<proteinExistence type="inferred from homology"/>
<dbReference type="AlphaFoldDB" id="A0A2P8E926"/>
<evidence type="ECO:0000313" key="7">
    <source>
        <dbReference type="EMBL" id="PSL05965.1"/>
    </source>
</evidence>
<dbReference type="InterPro" id="IPR005158">
    <property type="entry name" value="BTAD"/>
</dbReference>
<evidence type="ECO:0000256" key="5">
    <source>
        <dbReference type="PROSITE-ProRule" id="PRU01091"/>
    </source>
</evidence>
<feature type="domain" description="OmpR/PhoB-type" evidence="6">
    <location>
        <begin position="1"/>
        <end position="97"/>
    </location>
</feature>
<dbReference type="Pfam" id="PF00486">
    <property type="entry name" value="Trans_reg_C"/>
    <property type="match status" value="1"/>
</dbReference>
<dbReference type="EMBL" id="PYGE01000003">
    <property type="protein sequence ID" value="PSL05965.1"/>
    <property type="molecule type" value="Genomic_DNA"/>
</dbReference>
<feature type="DNA-binding region" description="OmpR/PhoB-type" evidence="5">
    <location>
        <begin position="1"/>
        <end position="97"/>
    </location>
</feature>
<dbReference type="SMART" id="SM00862">
    <property type="entry name" value="Trans_reg_C"/>
    <property type="match status" value="1"/>
</dbReference>
<dbReference type="CDD" id="cd15831">
    <property type="entry name" value="BTAD"/>
    <property type="match status" value="1"/>
</dbReference>
<evidence type="ECO:0000259" key="6">
    <source>
        <dbReference type="PROSITE" id="PS51755"/>
    </source>
</evidence>
<dbReference type="Pfam" id="PF03704">
    <property type="entry name" value="BTAD"/>
    <property type="match status" value="1"/>
</dbReference>
<keyword evidence="8" id="KW-1185">Reference proteome</keyword>
<dbReference type="PROSITE" id="PS51755">
    <property type="entry name" value="OMPR_PHOB"/>
    <property type="match status" value="1"/>
</dbReference>
<dbReference type="SUPFAM" id="SSF46894">
    <property type="entry name" value="C-terminal effector domain of the bipartite response regulators"/>
    <property type="match status" value="1"/>
</dbReference>
<evidence type="ECO:0000313" key="8">
    <source>
        <dbReference type="Proteomes" id="UP000243528"/>
    </source>
</evidence>
<dbReference type="GO" id="GO:0000160">
    <property type="term" value="P:phosphorelay signal transduction system"/>
    <property type="evidence" value="ECO:0007669"/>
    <property type="project" value="InterPro"/>
</dbReference>
<evidence type="ECO:0000256" key="1">
    <source>
        <dbReference type="ARBA" id="ARBA00005820"/>
    </source>
</evidence>
<evidence type="ECO:0000256" key="4">
    <source>
        <dbReference type="ARBA" id="ARBA00023163"/>
    </source>
</evidence>
<dbReference type="InterPro" id="IPR011990">
    <property type="entry name" value="TPR-like_helical_dom_sf"/>
</dbReference>
<evidence type="ECO:0000256" key="2">
    <source>
        <dbReference type="ARBA" id="ARBA00023015"/>
    </source>
</evidence>
<sequence>MTMHFRILGPVEIGVRDLTVTLPRRRERCLLAVLLLELNRVVPGDRLIELLWDGVPPVGARQNLRSHVSRVRSSLAPGCGESDVKLVHANGGYRIEADREAVDVHRFRMSVEHAMTLDQPCERVGLLRGALELWRGRAAENAADDWLRKRLFGELEEQRLSAIEQLAADEMDIGCVNVVPGLAQAVRDYPGHERLAELLMRALHQAGRKADALDAYDRTSAYLREELGLDPSPALRELQRAILSDELTNTSSSVRSPQLPVPQQLPAAVTGFTGRTDYLKELDAMLPAEGPPGESVVSVITGTVGVGKTALAVAWGRRVAGRFPDGQLYVNLRGFDPDGAPATPSEVLRWLLQALGVPAERIPDTLPARIGLYRSCVAGRRVLVVLDDARDADQVRPLLPGAPGCVAVVTSRNQLSGLVVRDGAVPVSLELPSAQEAYEMLSQRLGASNVAVEAAAAERIVDRYRRLPLALAITAARAAARPCFPLRALADEPGEPSALLDACSDASASVDVRTAFATSYRALSPDAATAFRLLSLHVGPDIPQNAAVSMLGTDTDVHRSLSDLVRAHLVREDDPGRYAVHGLLRAYSTELSDAVDGEPERRRARARLADHYLHSAHAAAAALHPHRYPIRLGPPRRGVTPEEFGGRDALAWFAREFEVLVALIELAASADTGVPAWQLAWTALDFVDRRERWHDWECAQAGALSAACRDADLLGQAVARSGMARVRVAQGRLDAAHSHLSSALDIFGRLADASREARAHTDIAAVLCRQRRFTESLQHLARALRSSRDAGDVGGKARALCTAGTVCAELGHGEAALEHARSALAIQKEIGDRVGEAASVRVVGRALGYRGEHLHAASCFIRGLELVREQGDRRREVDLLVELGETHVANGDGAESVRAWQAALEISREIDGAAADDISARLQGVRA</sequence>
<dbReference type="SMART" id="SM01043">
    <property type="entry name" value="BTAD"/>
    <property type="match status" value="1"/>
</dbReference>
<reference evidence="7 8" key="1">
    <citation type="submission" date="2018-03" db="EMBL/GenBank/DDBJ databases">
        <title>Genomic Encyclopedia of Archaeal and Bacterial Type Strains, Phase II (KMG-II): from individual species to whole genera.</title>
        <authorList>
            <person name="Goeker M."/>
        </authorList>
    </citation>
    <scope>NUCLEOTIDE SEQUENCE [LARGE SCALE GENOMIC DNA]</scope>
    <source>
        <strain evidence="7 8">DSM 45211</strain>
    </source>
</reference>
<dbReference type="InterPro" id="IPR019734">
    <property type="entry name" value="TPR_rpt"/>
</dbReference>